<dbReference type="Gene3D" id="3.20.20.10">
    <property type="entry name" value="Alanine racemase"/>
    <property type="match status" value="1"/>
</dbReference>
<keyword evidence="7" id="KW-1185">Reference proteome</keyword>
<dbReference type="SUPFAM" id="SSF51419">
    <property type="entry name" value="PLP-binding barrel"/>
    <property type="match status" value="1"/>
</dbReference>
<sequence>MTAVAASLEAVRSRTATAAEAAGRDPDDVRLLLAVKRVEAVRIQEAFAAGATLIGQNRAQELIATEPDLVDVPHETHFIGHLQSNKVNQVMRWADCVQSVDSAKLARRLDRAAETRERDLDVFIQVNTSGEETKAGVTPEAAGELAAVVGSLEHLHLRGFMTIGANSSDAGEVRASYTGLAEVARAVVGSGEAGTGEARELSMGMSGDLEIAIAAGATMVRVGTGVFGTRAV</sequence>
<dbReference type="InterPro" id="IPR029066">
    <property type="entry name" value="PLP-binding_barrel"/>
</dbReference>
<organism evidence="6 7">
    <name type="scientific">Ruania alba</name>
    <dbReference type="NCBI Taxonomy" id="648782"/>
    <lineage>
        <taxon>Bacteria</taxon>
        <taxon>Bacillati</taxon>
        <taxon>Actinomycetota</taxon>
        <taxon>Actinomycetes</taxon>
        <taxon>Micrococcales</taxon>
        <taxon>Ruaniaceae</taxon>
        <taxon>Ruania</taxon>
    </lineage>
</organism>
<dbReference type="GO" id="GO:0030170">
    <property type="term" value="F:pyridoxal phosphate binding"/>
    <property type="evidence" value="ECO:0007669"/>
    <property type="project" value="UniProtKB-UniRule"/>
</dbReference>
<dbReference type="HAMAP" id="MF_02087">
    <property type="entry name" value="PLP_homeostasis"/>
    <property type="match status" value="1"/>
</dbReference>
<dbReference type="InterPro" id="IPR001608">
    <property type="entry name" value="Ala_racemase_N"/>
</dbReference>
<dbReference type="PANTHER" id="PTHR10146:SF14">
    <property type="entry name" value="PYRIDOXAL PHOSPHATE HOMEOSTASIS PROTEIN"/>
    <property type="match status" value="1"/>
</dbReference>
<dbReference type="RefSeq" id="WP_089772851.1">
    <property type="nucleotide sequence ID" value="NZ_FNTX01000001.1"/>
</dbReference>
<dbReference type="Pfam" id="PF01168">
    <property type="entry name" value="Ala_racemase_N"/>
    <property type="match status" value="1"/>
</dbReference>
<dbReference type="PANTHER" id="PTHR10146">
    <property type="entry name" value="PROLINE SYNTHETASE CO-TRANSCRIBED BACTERIAL HOMOLOG PROTEIN"/>
    <property type="match status" value="1"/>
</dbReference>
<proteinExistence type="inferred from homology"/>
<gene>
    <name evidence="6" type="ORF">SAMN04488554_2094</name>
</gene>
<dbReference type="Proteomes" id="UP000199220">
    <property type="component" value="Unassembled WGS sequence"/>
</dbReference>
<dbReference type="CDD" id="cd00635">
    <property type="entry name" value="PLPDE_III_YBL036c_like"/>
    <property type="match status" value="1"/>
</dbReference>
<comment type="function">
    <text evidence="2">Pyridoxal 5'-phosphate (PLP)-binding protein, which is involved in PLP homeostasis.</text>
</comment>
<evidence type="ECO:0000256" key="4">
    <source>
        <dbReference type="RuleBase" id="RU004514"/>
    </source>
</evidence>
<protein>
    <recommendedName>
        <fullName evidence="2">Pyridoxal phosphate homeostasis protein</fullName>
        <shortName evidence="2">PLP homeostasis protein</shortName>
    </recommendedName>
</protein>
<name>A0A1H5HWU2_9MICO</name>
<evidence type="ECO:0000313" key="6">
    <source>
        <dbReference type="EMBL" id="SEE32493.1"/>
    </source>
</evidence>
<feature type="modified residue" description="N6-(pyridoxal phosphate)lysine" evidence="2 3">
    <location>
        <position position="36"/>
    </location>
</feature>
<evidence type="ECO:0000313" key="7">
    <source>
        <dbReference type="Proteomes" id="UP000199220"/>
    </source>
</evidence>
<evidence type="ECO:0000259" key="5">
    <source>
        <dbReference type="Pfam" id="PF01168"/>
    </source>
</evidence>
<dbReference type="NCBIfam" id="TIGR00044">
    <property type="entry name" value="YggS family pyridoxal phosphate-dependent enzyme"/>
    <property type="match status" value="1"/>
</dbReference>
<dbReference type="AlphaFoldDB" id="A0A1H5HWU2"/>
<evidence type="ECO:0000256" key="3">
    <source>
        <dbReference type="PIRSR" id="PIRSR004848-1"/>
    </source>
</evidence>
<evidence type="ECO:0000256" key="1">
    <source>
        <dbReference type="ARBA" id="ARBA00022898"/>
    </source>
</evidence>
<dbReference type="PIRSF" id="PIRSF004848">
    <property type="entry name" value="YBL036c_PLPDEIII"/>
    <property type="match status" value="1"/>
</dbReference>
<dbReference type="OrthoDB" id="9804072at2"/>
<accession>A0A1H5HWU2</accession>
<reference evidence="7" key="1">
    <citation type="submission" date="2016-10" db="EMBL/GenBank/DDBJ databases">
        <authorList>
            <person name="Varghese N."/>
            <person name="Submissions S."/>
        </authorList>
    </citation>
    <scope>NUCLEOTIDE SEQUENCE [LARGE SCALE GENOMIC DNA]</scope>
    <source>
        <strain evidence="7">DSM 21368</strain>
    </source>
</reference>
<dbReference type="STRING" id="648782.SAMN04488554_2094"/>
<comment type="similarity">
    <text evidence="2 4">Belongs to the pyridoxal phosphate-binding protein YggS/PROSC family.</text>
</comment>
<keyword evidence="1 2" id="KW-0663">Pyridoxal phosphate</keyword>
<feature type="domain" description="Alanine racemase N-terminal" evidence="5">
    <location>
        <begin position="7"/>
        <end position="230"/>
    </location>
</feature>
<comment type="cofactor">
    <cofactor evidence="3">
        <name>pyridoxal 5'-phosphate</name>
        <dbReference type="ChEBI" id="CHEBI:597326"/>
    </cofactor>
</comment>
<dbReference type="EMBL" id="FNTX01000001">
    <property type="protein sequence ID" value="SEE32493.1"/>
    <property type="molecule type" value="Genomic_DNA"/>
</dbReference>
<evidence type="ECO:0000256" key="2">
    <source>
        <dbReference type="HAMAP-Rule" id="MF_02087"/>
    </source>
</evidence>
<dbReference type="InterPro" id="IPR011078">
    <property type="entry name" value="PyrdxlP_homeostasis"/>
</dbReference>